<proteinExistence type="predicted"/>
<evidence type="ECO:0000313" key="2">
    <source>
        <dbReference type="Proteomes" id="UP001378592"/>
    </source>
</evidence>
<dbReference type="AlphaFoldDB" id="A0AAN9W9J9"/>
<gene>
    <name evidence="1" type="ORF">R5R35_002947</name>
</gene>
<dbReference type="Proteomes" id="UP001378592">
    <property type="component" value="Unassembled WGS sequence"/>
</dbReference>
<name>A0AAN9W9J9_9ORTH</name>
<protein>
    <submittedName>
        <fullName evidence="1">Uncharacterized protein</fullName>
    </submittedName>
</protein>
<dbReference type="EMBL" id="JAZDUA010000056">
    <property type="protein sequence ID" value="KAK7870549.1"/>
    <property type="molecule type" value="Genomic_DNA"/>
</dbReference>
<accession>A0AAN9W9J9</accession>
<sequence>MSTSLPLEKELSIQSSLRNPSMKSAHFFTLKEINFRGQSAELAKTRAETVKQSTAVFRIPPHHLMNKRERSSFGYYSPAELENNCMDHSVPSFRRLASLSQRGCSYLCFLVA</sequence>
<comment type="caution">
    <text evidence="1">The sequence shown here is derived from an EMBL/GenBank/DDBJ whole genome shotgun (WGS) entry which is preliminary data.</text>
</comment>
<reference evidence="1 2" key="1">
    <citation type="submission" date="2024-03" db="EMBL/GenBank/DDBJ databases">
        <title>The genome assembly and annotation of the cricket Gryllus longicercus Weissman &amp; Gray.</title>
        <authorList>
            <person name="Szrajer S."/>
            <person name="Gray D."/>
            <person name="Ylla G."/>
        </authorList>
    </citation>
    <scope>NUCLEOTIDE SEQUENCE [LARGE SCALE GENOMIC DNA]</scope>
    <source>
        <strain evidence="1">DAG 2021-001</strain>
        <tissue evidence="1">Whole body minus gut</tissue>
    </source>
</reference>
<keyword evidence="2" id="KW-1185">Reference proteome</keyword>
<evidence type="ECO:0000313" key="1">
    <source>
        <dbReference type="EMBL" id="KAK7870549.1"/>
    </source>
</evidence>
<organism evidence="1 2">
    <name type="scientific">Gryllus longicercus</name>
    <dbReference type="NCBI Taxonomy" id="2509291"/>
    <lineage>
        <taxon>Eukaryota</taxon>
        <taxon>Metazoa</taxon>
        <taxon>Ecdysozoa</taxon>
        <taxon>Arthropoda</taxon>
        <taxon>Hexapoda</taxon>
        <taxon>Insecta</taxon>
        <taxon>Pterygota</taxon>
        <taxon>Neoptera</taxon>
        <taxon>Polyneoptera</taxon>
        <taxon>Orthoptera</taxon>
        <taxon>Ensifera</taxon>
        <taxon>Gryllidea</taxon>
        <taxon>Grylloidea</taxon>
        <taxon>Gryllidae</taxon>
        <taxon>Gryllinae</taxon>
        <taxon>Gryllus</taxon>
    </lineage>
</organism>